<comment type="function">
    <text evidence="6">Catalyzes the 2'-O-methylation at nucleotide C2498 in 23S rRNA.</text>
</comment>
<dbReference type="Pfam" id="PF01728">
    <property type="entry name" value="FtsJ"/>
    <property type="match status" value="1"/>
</dbReference>
<feature type="binding site" evidence="6 8">
    <location>
        <position position="236"/>
    </location>
    <ligand>
        <name>S-adenosyl-L-methionine</name>
        <dbReference type="ChEBI" id="CHEBI:59789"/>
    </ligand>
</feature>
<dbReference type="PIRSF" id="PIRSF028774">
    <property type="entry name" value="UCP028774"/>
    <property type="match status" value="1"/>
</dbReference>
<keyword evidence="13" id="KW-1185">Reference proteome</keyword>
<feature type="binding site" evidence="6 8">
    <location>
        <position position="272"/>
    </location>
    <ligand>
        <name>S-adenosyl-L-methionine</name>
        <dbReference type="ChEBI" id="CHEBI:59789"/>
    </ligand>
</feature>
<keyword evidence="3 6" id="KW-0489">Methyltransferase</keyword>
<keyword evidence="5 6" id="KW-0949">S-adenosyl-L-methionine</keyword>
<keyword evidence="4 6" id="KW-0808">Transferase</keyword>
<dbReference type="EMBL" id="FOAS01000005">
    <property type="protein sequence ID" value="SEK78855.1"/>
    <property type="molecule type" value="Genomic_DNA"/>
</dbReference>
<organism evidence="12 13">
    <name type="scientific">Atopomonas hussainii</name>
    <dbReference type="NCBI Taxonomy" id="1429083"/>
    <lineage>
        <taxon>Bacteria</taxon>
        <taxon>Pseudomonadati</taxon>
        <taxon>Pseudomonadota</taxon>
        <taxon>Gammaproteobacteria</taxon>
        <taxon>Pseudomonadales</taxon>
        <taxon>Pseudomonadaceae</taxon>
        <taxon>Atopomonas</taxon>
    </lineage>
</organism>
<feature type="binding site" evidence="6 8">
    <location>
        <begin position="217"/>
        <end position="220"/>
    </location>
    <ligand>
        <name>S-adenosyl-L-methionine</name>
        <dbReference type="ChEBI" id="CHEBI:59789"/>
    </ligand>
</feature>
<gene>
    <name evidence="6" type="primary">rlmM</name>
    <name evidence="12" type="ORF">SAMN05216214_10569</name>
</gene>
<dbReference type="InterPro" id="IPR040739">
    <property type="entry name" value="RlmM_FDX"/>
</dbReference>
<dbReference type="Proteomes" id="UP000185766">
    <property type="component" value="Unassembled WGS sequence"/>
</dbReference>
<name>A0A1H7JZ07_9GAMM</name>
<comment type="similarity">
    <text evidence="6">Belongs to the class I-like SAM-binding methyltransferase superfamily. RNA methyltransferase RlmE family. RlmM subfamily.</text>
</comment>
<dbReference type="Pfam" id="PF21239">
    <property type="entry name" value="RLMM_N"/>
    <property type="match status" value="1"/>
</dbReference>
<accession>A0A1H7JZ07</accession>
<evidence type="ECO:0000256" key="5">
    <source>
        <dbReference type="ARBA" id="ARBA00022691"/>
    </source>
</evidence>
<feature type="binding site" evidence="6 8">
    <location>
        <position position="256"/>
    </location>
    <ligand>
        <name>S-adenosyl-L-methionine</name>
        <dbReference type="ChEBI" id="CHEBI:59789"/>
    </ligand>
</feature>
<evidence type="ECO:0000313" key="13">
    <source>
        <dbReference type="Proteomes" id="UP000185766"/>
    </source>
</evidence>
<dbReference type="InterPro" id="IPR002877">
    <property type="entry name" value="RNA_MeTrfase_FtsJ_dom"/>
</dbReference>
<evidence type="ECO:0000256" key="3">
    <source>
        <dbReference type="ARBA" id="ARBA00022603"/>
    </source>
</evidence>
<feature type="binding site" evidence="6 8">
    <location>
        <position position="184"/>
    </location>
    <ligand>
        <name>S-adenosyl-L-methionine</name>
        <dbReference type="ChEBI" id="CHEBI:59789"/>
    </ligand>
</feature>
<evidence type="ECO:0000259" key="9">
    <source>
        <dbReference type="Pfam" id="PF01728"/>
    </source>
</evidence>
<dbReference type="Gene3D" id="3.30.2300.20">
    <property type="match status" value="1"/>
</dbReference>
<dbReference type="Pfam" id="PF18125">
    <property type="entry name" value="RlmM_FDX"/>
    <property type="match status" value="1"/>
</dbReference>
<dbReference type="GO" id="GO:0006364">
    <property type="term" value="P:rRNA processing"/>
    <property type="evidence" value="ECO:0007669"/>
    <property type="project" value="UniProtKB-UniRule"/>
</dbReference>
<feature type="active site" description="Proton acceptor" evidence="6 7">
    <location>
        <position position="301"/>
    </location>
</feature>
<evidence type="ECO:0000256" key="4">
    <source>
        <dbReference type="ARBA" id="ARBA00022679"/>
    </source>
</evidence>
<dbReference type="InterPro" id="IPR011224">
    <property type="entry name" value="rRNA_MeTrfase_M"/>
</dbReference>
<reference evidence="12 13" key="1">
    <citation type="submission" date="2016-10" db="EMBL/GenBank/DDBJ databases">
        <authorList>
            <person name="de Groot N.N."/>
        </authorList>
    </citation>
    <scope>NUCLEOTIDE SEQUENCE [LARGE SCALE GENOMIC DNA]</scope>
    <source>
        <strain evidence="12 13">JCM 19513</strain>
    </source>
</reference>
<dbReference type="GO" id="GO:0005737">
    <property type="term" value="C:cytoplasm"/>
    <property type="evidence" value="ECO:0007669"/>
    <property type="project" value="UniProtKB-SubCell"/>
</dbReference>
<evidence type="ECO:0000256" key="1">
    <source>
        <dbReference type="ARBA" id="ARBA00022490"/>
    </source>
</evidence>
<dbReference type="STRING" id="1429083.GCA_001885685_01358"/>
<dbReference type="PANTHER" id="PTHR37524:SF2">
    <property type="entry name" value="RIBOSOMAL RNA METHYLTRANSFERASE FTSJ DOMAIN-CONTAINING PROTEIN"/>
    <property type="match status" value="1"/>
</dbReference>
<dbReference type="InterPro" id="IPR048646">
    <property type="entry name" value="RlmM_THUMP-like"/>
</dbReference>
<dbReference type="EC" id="2.1.1.186" evidence="6"/>
<dbReference type="RefSeq" id="WP_074866279.1">
    <property type="nucleotide sequence ID" value="NZ_FOAS01000005.1"/>
</dbReference>
<dbReference type="GO" id="GO:0008757">
    <property type="term" value="F:S-adenosylmethionine-dependent methyltransferase activity"/>
    <property type="evidence" value="ECO:0007669"/>
    <property type="project" value="UniProtKB-UniRule"/>
</dbReference>
<evidence type="ECO:0000256" key="6">
    <source>
        <dbReference type="HAMAP-Rule" id="MF_01551"/>
    </source>
</evidence>
<sequence length="351" mass="40072">MNSLLLQCRPGFEGEAASEIQAHAERLGLSGFARTQASQGWVQWQMNDAAACETLMQSVRFAQLIFIRQWARGQFVDLPEKDRLTTLLGAFRAYPRVSQVWLEVPDTNDGKALAGFCKKFQAPLEKGMHKVGCLRANAPLPGRIQLFFLNSQRVFVGLVEQTNAAPWPMGIPRLKFPREAPSRSTLKLEEAWHHFVPREQWDDRLAPAMTAVDLGAAPGGWTWQLVQRHMRVTAVDNGPMDKALMDSGLVDHQRADGYVFEPRKPVDWMVCDIVERPARTAWLIEQWLGHGWCREAIVNLKLPMKTRYAEVQQILARLEDFFDDAGVRVSIGCKQLYHDREEVTCHLRRWN</sequence>
<dbReference type="Gene3D" id="3.30.70.2810">
    <property type="match status" value="1"/>
</dbReference>
<dbReference type="HAMAP" id="MF_01551">
    <property type="entry name" value="23SrRNA_methyltr_M"/>
    <property type="match status" value="1"/>
</dbReference>
<evidence type="ECO:0000313" key="12">
    <source>
        <dbReference type="EMBL" id="SEK78855.1"/>
    </source>
</evidence>
<dbReference type="AlphaFoldDB" id="A0A1H7JZ07"/>
<evidence type="ECO:0000256" key="7">
    <source>
        <dbReference type="PIRSR" id="PIRSR028774-1"/>
    </source>
</evidence>
<evidence type="ECO:0000256" key="8">
    <source>
        <dbReference type="PIRSR" id="PIRSR028774-2"/>
    </source>
</evidence>
<dbReference type="NCBIfam" id="NF008734">
    <property type="entry name" value="PRK11760.1"/>
    <property type="match status" value="1"/>
</dbReference>
<dbReference type="SUPFAM" id="SSF53335">
    <property type="entry name" value="S-adenosyl-L-methionine-dependent methyltransferases"/>
    <property type="match status" value="1"/>
</dbReference>
<comment type="subcellular location">
    <subcellularLocation>
        <location evidence="6">Cytoplasm</location>
    </subcellularLocation>
</comment>
<feature type="domain" description="Ribosomal RNA large subunit methyltransferase M THUMP-like" evidence="11">
    <location>
        <begin position="82"/>
        <end position="158"/>
    </location>
</feature>
<keyword evidence="2 6" id="KW-0698">rRNA processing</keyword>
<protein>
    <recommendedName>
        <fullName evidence="6">Ribosomal RNA large subunit methyltransferase M</fullName>
        <ecNumber evidence="6">2.1.1.186</ecNumber>
    </recommendedName>
    <alternativeName>
        <fullName evidence="6">23S rRNA (cytidine2498-2'-O)-methyltransferase</fullName>
    </alternativeName>
    <alternativeName>
        <fullName evidence="6">23S rRNA 2'-O-ribose methyltransferase RlmM</fullName>
    </alternativeName>
</protein>
<proteinExistence type="inferred from homology"/>
<dbReference type="InterPro" id="IPR029063">
    <property type="entry name" value="SAM-dependent_MTases_sf"/>
</dbReference>
<evidence type="ECO:0000259" key="10">
    <source>
        <dbReference type="Pfam" id="PF18125"/>
    </source>
</evidence>
<dbReference type="Gene3D" id="3.40.50.150">
    <property type="entry name" value="Vaccinia Virus protein VP39"/>
    <property type="match status" value="1"/>
</dbReference>
<evidence type="ECO:0000259" key="11">
    <source>
        <dbReference type="Pfam" id="PF21239"/>
    </source>
</evidence>
<keyword evidence="1 6" id="KW-0963">Cytoplasm</keyword>
<feature type="domain" description="RlmM ferredoxin-like" evidence="10">
    <location>
        <begin position="1"/>
        <end position="70"/>
    </location>
</feature>
<dbReference type="PANTHER" id="PTHR37524">
    <property type="entry name" value="RIBOSOMAL RNA LARGE SUBUNIT METHYLTRANSFERASE M"/>
    <property type="match status" value="1"/>
</dbReference>
<comment type="catalytic activity">
    <reaction evidence="6">
        <text>cytidine(2498) in 23S rRNA + S-adenosyl-L-methionine = 2'-O-methylcytidine(2498) in 23S rRNA + S-adenosyl-L-homocysteine + H(+)</text>
        <dbReference type="Rhea" id="RHEA:42788"/>
        <dbReference type="Rhea" id="RHEA-COMP:10244"/>
        <dbReference type="Rhea" id="RHEA-COMP:10245"/>
        <dbReference type="ChEBI" id="CHEBI:15378"/>
        <dbReference type="ChEBI" id="CHEBI:57856"/>
        <dbReference type="ChEBI" id="CHEBI:59789"/>
        <dbReference type="ChEBI" id="CHEBI:74495"/>
        <dbReference type="ChEBI" id="CHEBI:82748"/>
        <dbReference type="EC" id="2.1.1.186"/>
    </reaction>
</comment>
<evidence type="ECO:0000256" key="2">
    <source>
        <dbReference type="ARBA" id="ARBA00022552"/>
    </source>
</evidence>
<dbReference type="GO" id="GO:0032259">
    <property type="term" value="P:methylation"/>
    <property type="evidence" value="ECO:0007669"/>
    <property type="project" value="UniProtKB-KW"/>
</dbReference>
<comment type="subunit">
    <text evidence="6">Monomer.</text>
</comment>
<feature type="domain" description="Ribosomal RNA methyltransferase FtsJ" evidence="9">
    <location>
        <begin position="182"/>
        <end position="274"/>
    </location>
</feature>